<reference evidence="1 2" key="1">
    <citation type="submission" date="2017-10" db="EMBL/GenBank/DDBJ databases">
        <title>Nyctiphanis sp. nov., isolated from the stomach of the euphausiid Nyctiphanes simplex (Hansen, 1911) in the Gulf of California.</title>
        <authorList>
            <person name="Gomez-Gil B."/>
            <person name="Aguilar-Mendez M."/>
            <person name="Lopez-Cortes A."/>
            <person name="Gomez-Gutierrez J."/>
            <person name="Roque A."/>
            <person name="Lang E."/>
            <person name="Gonzalez-Castillo A."/>
        </authorList>
    </citation>
    <scope>NUCLEOTIDE SEQUENCE [LARGE SCALE GENOMIC DNA]</scope>
    <source>
        <strain evidence="1 2">CAIM 600</strain>
    </source>
</reference>
<dbReference type="PANTHER" id="PTHR40037">
    <property type="entry name" value="PHOSPHOESTERASE YJCG-RELATED"/>
    <property type="match status" value="1"/>
</dbReference>
<sequence>MYYVAIIPKYNAYIEGIRSEFDPLSDAVPAHVTLVFPTHWDNPSAAINHVNRIATHTPPFTVTTRDFTGQDDDLIFLNIKKGNDDIINLHDRLYTGPFENLYNNQLTYLPHITVARIKNPFTWQETLESLSAEPSEFSFAVDRLSIYKVSAGKDILIHESTLKEMPIHNHTVILNKIGSPA</sequence>
<dbReference type="AlphaFoldDB" id="A0A4Q0YMN7"/>
<dbReference type="RefSeq" id="WP_129123399.1">
    <property type="nucleotide sequence ID" value="NZ_PEIB01000026.1"/>
</dbReference>
<dbReference type="Proteomes" id="UP000290287">
    <property type="component" value="Unassembled WGS sequence"/>
</dbReference>
<keyword evidence="2" id="KW-1185">Reference proteome</keyword>
<dbReference type="EMBL" id="PEIB01000026">
    <property type="protein sequence ID" value="RXJ72130.1"/>
    <property type="molecule type" value="Genomic_DNA"/>
</dbReference>
<accession>A0A4Q0YMN7</accession>
<dbReference type="Gene3D" id="3.90.1140.10">
    <property type="entry name" value="Cyclic phosphodiesterase"/>
    <property type="match status" value="1"/>
</dbReference>
<dbReference type="SUPFAM" id="SSF55144">
    <property type="entry name" value="LigT-like"/>
    <property type="match status" value="1"/>
</dbReference>
<dbReference type="InterPro" id="IPR009097">
    <property type="entry name" value="Cyclic_Pdiesterase"/>
</dbReference>
<gene>
    <name evidence="1" type="ORF">CS022_17845</name>
</gene>
<proteinExistence type="predicted"/>
<name>A0A4Q0YMN7_9GAMM</name>
<comment type="caution">
    <text evidence="1">The sequence shown here is derived from an EMBL/GenBank/DDBJ whole genome shotgun (WGS) entry which is preliminary data.</text>
</comment>
<dbReference type="InterPro" id="IPR050580">
    <property type="entry name" value="2H_phosphoesterase_YjcG-like"/>
</dbReference>
<evidence type="ECO:0008006" key="3">
    <source>
        <dbReference type="Google" id="ProtNLM"/>
    </source>
</evidence>
<evidence type="ECO:0000313" key="2">
    <source>
        <dbReference type="Proteomes" id="UP000290287"/>
    </source>
</evidence>
<dbReference type="Pfam" id="PF13563">
    <property type="entry name" value="2_5_RNA_ligase2"/>
    <property type="match status" value="1"/>
</dbReference>
<evidence type="ECO:0000313" key="1">
    <source>
        <dbReference type="EMBL" id="RXJ72130.1"/>
    </source>
</evidence>
<dbReference type="PANTHER" id="PTHR40037:SF1">
    <property type="entry name" value="PHOSPHOESTERASE SAOUHSC_00951-RELATED"/>
    <property type="match status" value="1"/>
</dbReference>
<protein>
    <recommendedName>
        <fullName evidence="3">2'-5' RNA ligase</fullName>
    </recommendedName>
</protein>
<organism evidence="1 2">
    <name type="scientific">Veronia nyctiphanis</name>
    <dbReference type="NCBI Taxonomy" id="1278244"/>
    <lineage>
        <taxon>Bacteria</taxon>
        <taxon>Pseudomonadati</taxon>
        <taxon>Pseudomonadota</taxon>
        <taxon>Gammaproteobacteria</taxon>
        <taxon>Vibrionales</taxon>
        <taxon>Vibrionaceae</taxon>
        <taxon>Veronia</taxon>
    </lineage>
</organism>
<dbReference type="OrthoDB" id="7065106at2"/>